<proteinExistence type="predicted"/>
<reference evidence="2" key="1">
    <citation type="submission" date="2020-07" db="EMBL/GenBank/DDBJ databases">
        <title>Huge and variable diversity of episymbiotic CPR bacteria and DPANN archaea in groundwater ecosystems.</title>
        <authorList>
            <person name="He C.Y."/>
            <person name="Keren R."/>
            <person name="Whittaker M."/>
            <person name="Farag I.F."/>
            <person name="Doudna J."/>
            <person name="Cate J.H.D."/>
            <person name="Banfield J.F."/>
        </authorList>
    </citation>
    <scope>NUCLEOTIDE SEQUENCE</scope>
    <source>
        <strain evidence="2">NC_groundwater_717_Ag_S-0.2um_59_8</strain>
    </source>
</reference>
<keyword evidence="1" id="KW-1133">Transmembrane helix</keyword>
<dbReference type="AlphaFoldDB" id="A0A932GRP3"/>
<comment type="caution">
    <text evidence="2">The sequence shown here is derived from an EMBL/GenBank/DDBJ whole genome shotgun (WGS) entry which is preliminary data.</text>
</comment>
<keyword evidence="1" id="KW-0472">Membrane</keyword>
<evidence type="ECO:0000256" key="1">
    <source>
        <dbReference type="SAM" id="Phobius"/>
    </source>
</evidence>
<evidence type="ECO:0000313" key="3">
    <source>
        <dbReference type="Proteomes" id="UP000741360"/>
    </source>
</evidence>
<organism evidence="2 3">
    <name type="scientific">Tectimicrobiota bacterium</name>
    <dbReference type="NCBI Taxonomy" id="2528274"/>
    <lineage>
        <taxon>Bacteria</taxon>
        <taxon>Pseudomonadati</taxon>
        <taxon>Nitrospinota/Tectimicrobiota group</taxon>
        <taxon>Candidatus Tectimicrobiota</taxon>
    </lineage>
</organism>
<protein>
    <submittedName>
        <fullName evidence="2">Uncharacterized protein</fullName>
    </submittedName>
</protein>
<feature type="transmembrane region" description="Helical" evidence="1">
    <location>
        <begin position="21"/>
        <end position="40"/>
    </location>
</feature>
<evidence type="ECO:0000313" key="2">
    <source>
        <dbReference type="EMBL" id="MBI3016153.1"/>
    </source>
</evidence>
<sequence>MARSEDRVATRSAFTYTGTSLGLTLAFFIASGLVGSYPLAARTGGAIWVFILSMIVTMPLITSYFKKKVQG</sequence>
<name>A0A932GRP3_UNCTE</name>
<keyword evidence="1" id="KW-0812">Transmembrane</keyword>
<dbReference type="Proteomes" id="UP000741360">
    <property type="component" value="Unassembled WGS sequence"/>
</dbReference>
<gene>
    <name evidence="2" type="ORF">HYY65_14075</name>
</gene>
<feature type="transmembrane region" description="Helical" evidence="1">
    <location>
        <begin position="46"/>
        <end position="65"/>
    </location>
</feature>
<dbReference type="EMBL" id="JACPSX010000269">
    <property type="protein sequence ID" value="MBI3016153.1"/>
    <property type="molecule type" value="Genomic_DNA"/>
</dbReference>
<accession>A0A932GRP3</accession>